<feature type="domain" description="Extradiol ring-cleavage dioxygenase class III enzyme subunit B" evidence="6">
    <location>
        <begin position="25"/>
        <end position="167"/>
    </location>
</feature>
<reference evidence="7" key="1">
    <citation type="submission" date="2019-08" db="EMBL/GenBank/DDBJ databases">
        <authorList>
            <person name="Kucharzyk K."/>
            <person name="Murdoch R.W."/>
            <person name="Higgins S."/>
            <person name="Loffler F."/>
        </authorList>
    </citation>
    <scope>NUCLEOTIDE SEQUENCE</scope>
</reference>
<keyword evidence="4" id="KW-0862">Zinc</keyword>
<comment type="cofactor">
    <cofactor evidence="1">
        <name>Zn(2+)</name>
        <dbReference type="ChEBI" id="CHEBI:29105"/>
    </cofactor>
</comment>
<accession>A0A645HG39</accession>
<dbReference type="Gene3D" id="3.40.830.10">
    <property type="entry name" value="LigB-like"/>
    <property type="match status" value="1"/>
</dbReference>
<proteinExistence type="inferred from homology"/>
<dbReference type="PANTHER" id="PTHR30096">
    <property type="entry name" value="4,5-DOPA DIOXYGENASE EXTRADIOL-LIKE PROTEIN"/>
    <property type="match status" value="1"/>
</dbReference>
<keyword evidence="3" id="KW-0479">Metal-binding</keyword>
<comment type="similarity">
    <text evidence="2">Belongs to the DODA-type extradiol aromatic ring-opening dioxygenase family.</text>
</comment>
<dbReference type="GO" id="GO:0050297">
    <property type="term" value="F:stizolobate synthase activity"/>
    <property type="evidence" value="ECO:0007669"/>
    <property type="project" value="UniProtKB-EC"/>
</dbReference>
<dbReference type="SUPFAM" id="SSF53213">
    <property type="entry name" value="LigB-like"/>
    <property type="match status" value="1"/>
</dbReference>
<sequence>MFGFPNELYTINYPAHTDESIIKRCCELVPELKLNNSRGYDHGVWSILTHMAPLANIPVIQISLSRNASLEDHYNLGKALRTLRDEDVLIIGSGNIVHNLRELNWDEYYSEYPWAKQFKEYVNNALLNCDYKNLIHYDMNGYNALMSVNSQEHYLPMLVCLGASDNNVPSLSNDVILNGSLSMTCVAWK</sequence>
<dbReference type="CDD" id="cd07363">
    <property type="entry name" value="45_DOPA_Dioxygenase"/>
    <property type="match status" value="1"/>
</dbReference>
<dbReference type="AlphaFoldDB" id="A0A645HG39"/>
<dbReference type="PANTHER" id="PTHR30096:SF0">
    <property type="entry name" value="4,5-DOPA DIOXYGENASE EXTRADIOL-LIKE PROTEIN"/>
    <property type="match status" value="1"/>
</dbReference>
<name>A0A645HG39_9ZZZZ</name>
<keyword evidence="7" id="KW-0223">Dioxygenase</keyword>
<dbReference type="InterPro" id="IPR014436">
    <property type="entry name" value="Extradiol_dOase_DODA"/>
</dbReference>
<evidence type="ECO:0000256" key="2">
    <source>
        <dbReference type="ARBA" id="ARBA00007581"/>
    </source>
</evidence>
<evidence type="ECO:0000256" key="5">
    <source>
        <dbReference type="ARBA" id="ARBA00023002"/>
    </source>
</evidence>
<gene>
    <name evidence="7" type="primary">ygiD_25</name>
    <name evidence="7" type="ORF">SDC9_185527</name>
</gene>
<organism evidence="7">
    <name type="scientific">bioreactor metagenome</name>
    <dbReference type="NCBI Taxonomy" id="1076179"/>
    <lineage>
        <taxon>unclassified sequences</taxon>
        <taxon>metagenomes</taxon>
        <taxon>ecological metagenomes</taxon>
    </lineage>
</organism>
<evidence type="ECO:0000256" key="1">
    <source>
        <dbReference type="ARBA" id="ARBA00001947"/>
    </source>
</evidence>
<evidence type="ECO:0000313" key="7">
    <source>
        <dbReference type="EMBL" id="MPN38005.1"/>
    </source>
</evidence>
<protein>
    <submittedName>
        <fullName evidence="7">4,5-DOPA dioxygenase extradiol</fullName>
        <ecNumber evidence="7">1.13.11.29</ecNumber>
    </submittedName>
</protein>
<evidence type="ECO:0000259" key="6">
    <source>
        <dbReference type="Pfam" id="PF02900"/>
    </source>
</evidence>
<dbReference type="Pfam" id="PF02900">
    <property type="entry name" value="LigB"/>
    <property type="match status" value="1"/>
</dbReference>
<evidence type="ECO:0000256" key="4">
    <source>
        <dbReference type="ARBA" id="ARBA00022833"/>
    </source>
</evidence>
<dbReference type="EC" id="1.13.11.29" evidence="7"/>
<evidence type="ECO:0000256" key="3">
    <source>
        <dbReference type="ARBA" id="ARBA00022723"/>
    </source>
</evidence>
<comment type="caution">
    <text evidence="7">The sequence shown here is derived from an EMBL/GenBank/DDBJ whole genome shotgun (WGS) entry which is preliminary data.</text>
</comment>
<dbReference type="GO" id="GO:0008270">
    <property type="term" value="F:zinc ion binding"/>
    <property type="evidence" value="ECO:0007669"/>
    <property type="project" value="InterPro"/>
</dbReference>
<keyword evidence="5 7" id="KW-0560">Oxidoreductase</keyword>
<dbReference type="EMBL" id="VSSQ01092971">
    <property type="protein sequence ID" value="MPN38005.1"/>
    <property type="molecule type" value="Genomic_DNA"/>
</dbReference>
<dbReference type="InterPro" id="IPR004183">
    <property type="entry name" value="Xdiol_dOase_suB"/>
</dbReference>
<dbReference type="GO" id="GO:0008198">
    <property type="term" value="F:ferrous iron binding"/>
    <property type="evidence" value="ECO:0007669"/>
    <property type="project" value="InterPro"/>
</dbReference>